<dbReference type="Pfam" id="PF14737">
    <property type="entry name" value="DUF4470"/>
    <property type="match status" value="1"/>
</dbReference>
<dbReference type="PANTHER" id="PTHR22118">
    <property type="entry name" value="DYNEIN ASSEMBLY FACTOR 3, AXONEMAL"/>
    <property type="match status" value="1"/>
</dbReference>
<feature type="region of interest" description="Disordered" evidence="5">
    <location>
        <begin position="527"/>
        <end position="547"/>
    </location>
</feature>
<feature type="compositionally biased region" description="Polar residues" evidence="5">
    <location>
        <begin position="536"/>
        <end position="546"/>
    </location>
</feature>
<keyword evidence="3" id="KW-0963">Cytoplasm</keyword>
<reference evidence="8 11" key="1">
    <citation type="journal article" date="2013" name="PLoS ONE">
        <title>Predicting the Proteins of Angomonas deanei, Strigomonas culicis and Their Respective Endosymbionts Reveals New Aspects of the Trypanosomatidae Family.</title>
        <authorList>
            <person name="Motta M.C."/>
            <person name="Martins A.C."/>
            <person name="de Souza S.S."/>
            <person name="Catta-Preta C.M."/>
            <person name="Silva R."/>
            <person name="Klein C.C."/>
            <person name="de Almeida L.G."/>
            <person name="de Lima Cunha O."/>
            <person name="Ciapina L.P."/>
            <person name="Brocchi M."/>
            <person name="Colabardini A.C."/>
            <person name="de Araujo Lima B."/>
            <person name="Machado C.R."/>
            <person name="de Almeida Soares C.M."/>
            <person name="Probst C.M."/>
            <person name="de Menezes C.B."/>
            <person name="Thompson C.E."/>
            <person name="Bartholomeu D.C."/>
            <person name="Gradia D.F."/>
            <person name="Pavoni D.P."/>
            <person name="Grisard E.C."/>
            <person name="Fantinatti-Garboggini F."/>
            <person name="Marchini F.K."/>
            <person name="Rodrigues-Luiz G.F."/>
            <person name="Wagner G."/>
            <person name="Goldman G.H."/>
            <person name="Fietto J.L."/>
            <person name="Elias M.C."/>
            <person name="Goldman M.H."/>
            <person name="Sagot M.F."/>
            <person name="Pereira M."/>
            <person name="Stoco P.H."/>
            <person name="de Mendonca-Neto R.P."/>
            <person name="Teixeira S.M."/>
            <person name="Maciel T.E."/>
            <person name="de Oliveira Mendes T.A."/>
            <person name="Urmenyi T.P."/>
            <person name="de Souza W."/>
            <person name="Schenkman S."/>
            <person name="de Vasconcelos A.T."/>
        </authorList>
    </citation>
    <scope>NUCLEOTIDE SEQUENCE [LARGE SCALE GENOMIC DNA]</scope>
</reference>
<comment type="caution">
    <text evidence="8">The sequence shown here is derived from an EMBL/GenBank/DDBJ whole genome shotgun (WGS) entry which is preliminary data.</text>
</comment>
<protein>
    <recommendedName>
        <fullName evidence="12">Dynein assembly factor 3, axonemal</fullName>
    </recommendedName>
</protein>
<feature type="region of interest" description="Disordered" evidence="5">
    <location>
        <begin position="44"/>
        <end position="69"/>
    </location>
</feature>
<evidence type="ECO:0000256" key="5">
    <source>
        <dbReference type="SAM" id="MobiDB-lite"/>
    </source>
</evidence>
<gene>
    <name evidence="10" type="ORF">STCU_00314</name>
    <name evidence="9" type="ORF">STCU_04088</name>
    <name evidence="8" type="ORF">STCU_05294</name>
</gene>
<dbReference type="AlphaFoldDB" id="S9UHD3"/>
<evidence type="ECO:0000259" key="6">
    <source>
        <dbReference type="Pfam" id="PF14737"/>
    </source>
</evidence>
<evidence type="ECO:0008006" key="12">
    <source>
        <dbReference type="Google" id="ProtNLM"/>
    </source>
</evidence>
<evidence type="ECO:0000313" key="11">
    <source>
        <dbReference type="Proteomes" id="UP000015354"/>
    </source>
</evidence>
<dbReference type="GO" id="GO:0070286">
    <property type="term" value="P:axonemal dynein complex assembly"/>
    <property type="evidence" value="ECO:0007669"/>
    <property type="project" value="InterPro"/>
</dbReference>
<comment type="similarity">
    <text evidence="2">Belongs to the DNAAF3 family.</text>
</comment>
<dbReference type="GO" id="GO:0044458">
    <property type="term" value="P:motile cilium assembly"/>
    <property type="evidence" value="ECO:0007669"/>
    <property type="project" value="TreeGrafter"/>
</dbReference>
<evidence type="ECO:0000256" key="2">
    <source>
        <dbReference type="ARBA" id="ARBA00010449"/>
    </source>
</evidence>
<evidence type="ECO:0000256" key="4">
    <source>
        <dbReference type="ARBA" id="ARBA00022794"/>
    </source>
</evidence>
<feature type="domain" description="DUF4470" evidence="6">
    <location>
        <begin position="92"/>
        <end position="193"/>
    </location>
</feature>
<dbReference type="EMBL" id="ATMH01000314">
    <property type="protein sequence ID" value="EPY36972.1"/>
    <property type="molecule type" value="Genomic_DNA"/>
</dbReference>
<dbReference type="Pfam" id="PF14740">
    <property type="entry name" value="DUF4471"/>
    <property type="match status" value="1"/>
</dbReference>
<sequence length="562" mass="64523">MSDKYLRNERQQLLNSIGTELSWGWSPAVDFASLLENRLHRAEDASAAQAEEQRRSAAEEKTPQKSQAEQSLDALIKQIQLSDEPKAPAPASTACGSDSDVHILVAGGSDIRHIFRTLSTLRAKQEAVKEDKASAKATASNNGDSTFHFYLYEPNLRIHCRHLFFLQWLLDSMFSLEELEERVLMFLDVYGNILNRDITSAQARSVLQRLLKGFQQEAGSELMKLVSFEEMKMKEKDFVEQQLRHWAKDSSKAPLTEQWVFRVRQEMAERYDNRDNVIDWDFVFGLTDYTNLLKFPEYRDWRKTGNAFDVCHINPRRGFDYQYVNPNKSLCHFDDRGNGVYAGDVKNGPFFALGAQTENDKIRYRTADGTCKYGNGVVAMHNVRAWLYTLMTGQPWPWEDHKYAWDDDAHYNRLPPGTPNSVAYQAQFPKVRFHLVGLSWDRFILRVREKKHPRMEGAFFGTSCTSSMTTEFFRDVMRAQGVVVAETAKFIVNAEEAAKKAYEQQIHQFASQAGWAEDAALTRKLHEGQPNEKEVQGSTRSAAQETSSRRYAMPYQIALVRK</sequence>
<dbReference type="EMBL" id="ATMH01005294">
    <property type="protein sequence ID" value="EPY28114.1"/>
    <property type="molecule type" value="Genomic_DNA"/>
</dbReference>
<evidence type="ECO:0000256" key="1">
    <source>
        <dbReference type="ARBA" id="ARBA00004496"/>
    </source>
</evidence>
<feature type="compositionally biased region" description="Basic and acidic residues" evidence="5">
    <location>
        <begin position="51"/>
        <end position="63"/>
    </location>
</feature>
<proteinExistence type="inferred from homology"/>
<dbReference type="OrthoDB" id="538817at2759"/>
<evidence type="ECO:0000259" key="7">
    <source>
        <dbReference type="Pfam" id="PF14740"/>
    </source>
</evidence>
<keyword evidence="11" id="KW-1185">Reference proteome</keyword>
<dbReference type="Proteomes" id="UP000015354">
    <property type="component" value="Unassembled WGS sequence"/>
</dbReference>
<dbReference type="EMBL" id="ATMH01004088">
    <property type="protein sequence ID" value="EPY30394.1"/>
    <property type="molecule type" value="Genomic_DNA"/>
</dbReference>
<reference evidence="8" key="2">
    <citation type="submission" date="2013-03" db="EMBL/GenBank/DDBJ databases">
        <authorList>
            <person name="Motta M.C.M."/>
            <person name="Martins A.C.A."/>
            <person name="Preta C.M.C.C."/>
            <person name="Silva R."/>
            <person name="de Souza S.S."/>
            <person name="Klein C.C."/>
            <person name="de Almeida L.G.P."/>
            <person name="Cunha O.L."/>
            <person name="Colabardini A.C."/>
            <person name="Lima B.A."/>
            <person name="Machado C.R."/>
            <person name="Soares C.M.A."/>
            <person name="de Menezes C.B.A."/>
            <person name="Bartolomeu D.C."/>
            <person name="Grisard E.C."/>
            <person name="Fantinatti-Garboggini F."/>
            <person name="Rodrigues-Luiz G.F."/>
            <person name="Wagner G."/>
            <person name="Goldman G.H."/>
            <person name="Fietto J.L.R."/>
            <person name="Ciapina L.P."/>
            <person name="Brocchi M."/>
            <person name="Elias M.C."/>
            <person name="Goldman M.H.S."/>
            <person name="Sagot M.-F."/>
            <person name="Pereira M."/>
            <person name="Stoco P.H."/>
            <person name="Teixeira S.M.R."/>
            <person name="de Mendonca-Neto R.P."/>
            <person name="Maciel T.E.F."/>
            <person name="Mendes T.A.O."/>
            <person name="Urmenyi T.P."/>
            <person name="Teixeira M.M.G."/>
            <person name="de Camargo E.F.P."/>
            <person name="de Sousa W."/>
            <person name="Schenkman S."/>
            <person name="de Vasconcelos A.T.R."/>
        </authorList>
    </citation>
    <scope>NUCLEOTIDE SEQUENCE</scope>
</reference>
<name>S9UHD3_9TRYP</name>
<comment type="subcellular location">
    <subcellularLocation>
        <location evidence="1">Cytoplasm</location>
    </subcellularLocation>
</comment>
<feature type="domain" description="Dynein assembly factor 3 C-terminal" evidence="7">
    <location>
        <begin position="227"/>
        <end position="517"/>
    </location>
</feature>
<organism evidence="8 11">
    <name type="scientific">Strigomonas culicis</name>
    <dbReference type="NCBI Taxonomy" id="28005"/>
    <lineage>
        <taxon>Eukaryota</taxon>
        <taxon>Discoba</taxon>
        <taxon>Euglenozoa</taxon>
        <taxon>Kinetoplastea</taxon>
        <taxon>Metakinetoplastina</taxon>
        <taxon>Trypanosomatida</taxon>
        <taxon>Trypanosomatidae</taxon>
        <taxon>Strigomonadinae</taxon>
        <taxon>Strigomonas</taxon>
    </lineage>
</organism>
<dbReference type="InterPro" id="IPR028235">
    <property type="entry name" value="DNAAF3_C"/>
</dbReference>
<evidence type="ECO:0000313" key="9">
    <source>
        <dbReference type="EMBL" id="EPY30394.1"/>
    </source>
</evidence>
<dbReference type="GO" id="GO:0005737">
    <property type="term" value="C:cytoplasm"/>
    <property type="evidence" value="ECO:0007669"/>
    <property type="project" value="UniProtKB-SubCell"/>
</dbReference>
<dbReference type="InterPro" id="IPR039304">
    <property type="entry name" value="DNAAF3"/>
</dbReference>
<keyword evidence="4" id="KW-0970">Cilium biogenesis/degradation</keyword>
<evidence type="ECO:0000256" key="3">
    <source>
        <dbReference type="ARBA" id="ARBA00022490"/>
    </source>
</evidence>
<evidence type="ECO:0000313" key="8">
    <source>
        <dbReference type="EMBL" id="EPY28114.1"/>
    </source>
</evidence>
<dbReference type="InterPro" id="IPR027974">
    <property type="entry name" value="DUF4470"/>
</dbReference>
<evidence type="ECO:0000313" key="10">
    <source>
        <dbReference type="EMBL" id="EPY36972.1"/>
    </source>
</evidence>
<accession>S9UHD3</accession>
<dbReference type="PANTHER" id="PTHR22118:SF14">
    <property type="entry name" value="DYNEIN AXONEMAL ASSEMBLY FACTOR 3"/>
    <property type="match status" value="1"/>
</dbReference>